<sequence length="183" mass="20163">MNGRLVYPVMLLSLLVTLLAGCGDTRSSAPEESAESPPAAVTMPEKKPGDFAFSVRYGITARNEINTFNGTVTKDLISNGTATINLRLTDAEMDDIYQQLRGMNALGGLELEIKDKTCGREPYTEELWTIQVNGQQETLNWSEANCEITADAKRFEALRIKIVKLVQSRPEYQALPEAVGGYD</sequence>
<reference evidence="3 4" key="1">
    <citation type="submission" date="2016-03" db="EMBL/GenBank/DDBJ databases">
        <authorList>
            <person name="Sant'Anna F.H."/>
            <person name="Ambrosini A."/>
            <person name="Souza R."/>
            <person name="Bach E."/>
            <person name="Fernandes G."/>
            <person name="Balsanelli E."/>
            <person name="Baura V.A."/>
            <person name="Souza E.M."/>
            <person name="Passaglia L."/>
        </authorList>
    </citation>
    <scope>NUCLEOTIDE SEQUENCE [LARGE SCALE GENOMIC DNA]</scope>
    <source>
        <strain evidence="3 4">P26E</strain>
    </source>
</reference>
<evidence type="ECO:0000256" key="1">
    <source>
        <dbReference type="SAM" id="MobiDB-lite"/>
    </source>
</evidence>
<name>A0ABX3EM95_9BACL</name>
<organism evidence="3 4">
    <name type="scientific">Paenibacillus helianthi</name>
    <dbReference type="NCBI Taxonomy" id="1349432"/>
    <lineage>
        <taxon>Bacteria</taxon>
        <taxon>Bacillati</taxon>
        <taxon>Bacillota</taxon>
        <taxon>Bacilli</taxon>
        <taxon>Bacillales</taxon>
        <taxon>Paenibacillaceae</taxon>
        <taxon>Paenibacillus</taxon>
    </lineage>
</organism>
<evidence type="ECO:0000256" key="2">
    <source>
        <dbReference type="SAM" id="SignalP"/>
    </source>
</evidence>
<dbReference type="PROSITE" id="PS51257">
    <property type="entry name" value="PROKAR_LIPOPROTEIN"/>
    <property type="match status" value="1"/>
</dbReference>
<proteinExistence type="predicted"/>
<protein>
    <submittedName>
        <fullName evidence="3">Uncharacterized protein</fullName>
    </submittedName>
</protein>
<evidence type="ECO:0000313" key="4">
    <source>
        <dbReference type="Proteomes" id="UP000186058"/>
    </source>
</evidence>
<dbReference type="RefSeq" id="WP_074085396.1">
    <property type="nucleotide sequence ID" value="NZ_LVWI01000052.1"/>
</dbReference>
<feature type="signal peptide" evidence="2">
    <location>
        <begin position="1"/>
        <end position="20"/>
    </location>
</feature>
<dbReference type="EMBL" id="LVWI01000052">
    <property type="protein sequence ID" value="OKP84677.1"/>
    <property type="molecule type" value="Genomic_DNA"/>
</dbReference>
<comment type="caution">
    <text evidence="3">The sequence shown here is derived from an EMBL/GenBank/DDBJ whole genome shotgun (WGS) entry which is preliminary data.</text>
</comment>
<gene>
    <name evidence="3" type="ORF">A3844_19505</name>
</gene>
<keyword evidence="4" id="KW-1185">Reference proteome</keyword>
<dbReference type="Proteomes" id="UP000186058">
    <property type="component" value="Unassembled WGS sequence"/>
</dbReference>
<accession>A0ABX3EM95</accession>
<feature type="region of interest" description="Disordered" evidence="1">
    <location>
        <begin position="26"/>
        <end position="45"/>
    </location>
</feature>
<feature type="chain" id="PRO_5045500885" evidence="2">
    <location>
        <begin position="21"/>
        <end position="183"/>
    </location>
</feature>
<evidence type="ECO:0000313" key="3">
    <source>
        <dbReference type="EMBL" id="OKP84677.1"/>
    </source>
</evidence>
<feature type="compositionally biased region" description="Low complexity" evidence="1">
    <location>
        <begin position="27"/>
        <end position="40"/>
    </location>
</feature>
<keyword evidence="2" id="KW-0732">Signal</keyword>